<proteinExistence type="predicted"/>
<gene>
    <name evidence="2" type="ORF">THASP1DRAFT_30289</name>
</gene>
<name>A0A4P9XRG2_9FUNG</name>
<dbReference type="Proteomes" id="UP000271241">
    <property type="component" value="Unassembled WGS sequence"/>
</dbReference>
<evidence type="ECO:0000313" key="3">
    <source>
        <dbReference type="Proteomes" id="UP000271241"/>
    </source>
</evidence>
<feature type="signal peptide" evidence="1">
    <location>
        <begin position="1"/>
        <end position="26"/>
    </location>
</feature>
<accession>A0A4P9XRG2</accession>
<organism evidence="2 3">
    <name type="scientific">Thamnocephalis sphaerospora</name>
    <dbReference type="NCBI Taxonomy" id="78915"/>
    <lineage>
        <taxon>Eukaryota</taxon>
        <taxon>Fungi</taxon>
        <taxon>Fungi incertae sedis</taxon>
        <taxon>Zoopagomycota</taxon>
        <taxon>Zoopagomycotina</taxon>
        <taxon>Zoopagomycetes</taxon>
        <taxon>Zoopagales</taxon>
        <taxon>Sigmoideomycetaceae</taxon>
        <taxon>Thamnocephalis</taxon>
    </lineage>
</organism>
<feature type="chain" id="PRO_5020503155" evidence="1">
    <location>
        <begin position="27"/>
        <end position="144"/>
    </location>
</feature>
<keyword evidence="1" id="KW-0732">Signal</keyword>
<sequence length="144" mass="15615">MFFSTFFVRLFAISVVLMLPGAPVQADMLLFDAPTANATLCIGRQTPLVYHVQRGGLAYYKSVRIELEAEGTKFTPLEVNLANSVRPAMEAPWIVAGSWTPQANHTAGAYVLRAVCTALTPSGSGSGRREEVTNVELPVRLTKC</sequence>
<evidence type="ECO:0000313" key="2">
    <source>
        <dbReference type="EMBL" id="RKP07910.1"/>
    </source>
</evidence>
<evidence type="ECO:0000256" key="1">
    <source>
        <dbReference type="SAM" id="SignalP"/>
    </source>
</evidence>
<keyword evidence="3" id="KW-1185">Reference proteome</keyword>
<dbReference type="AlphaFoldDB" id="A0A4P9XRG2"/>
<reference evidence="3" key="1">
    <citation type="journal article" date="2018" name="Nat. Microbiol.">
        <title>Leveraging single-cell genomics to expand the fungal tree of life.</title>
        <authorList>
            <person name="Ahrendt S.R."/>
            <person name="Quandt C.A."/>
            <person name="Ciobanu D."/>
            <person name="Clum A."/>
            <person name="Salamov A."/>
            <person name="Andreopoulos B."/>
            <person name="Cheng J.F."/>
            <person name="Woyke T."/>
            <person name="Pelin A."/>
            <person name="Henrissat B."/>
            <person name="Reynolds N.K."/>
            <person name="Benny G.L."/>
            <person name="Smith M.E."/>
            <person name="James T.Y."/>
            <person name="Grigoriev I.V."/>
        </authorList>
    </citation>
    <scope>NUCLEOTIDE SEQUENCE [LARGE SCALE GENOMIC DNA]</scope>
    <source>
        <strain evidence="3">RSA 1356</strain>
    </source>
</reference>
<dbReference type="EMBL" id="KZ992659">
    <property type="protein sequence ID" value="RKP07910.1"/>
    <property type="molecule type" value="Genomic_DNA"/>
</dbReference>
<protein>
    <submittedName>
        <fullName evidence="2">Uncharacterized protein</fullName>
    </submittedName>
</protein>